<dbReference type="EMBL" id="WFKK01000006">
    <property type="protein sequence ID" value="KAB7890292.1"/>
    <property type="molecule type" value="Genomic_DNA"/>
</dbReference>
<sequence>MVIINEYNVGMVKFKKLPKDKEVVLVMYSHIYQFESDIYINLIFKDHNIDAPKYYLSLIPLKAISAFPLGMVFKNQKIHSKEIDCTILDNITIDLAPKKYESITFNEFNSLFSYIKEHIPNKIDKYYGQHKNIGEQKFFMFEDLHNSLKILIPHYEIARWYYFKSSSLTRQLLAMNLEGLYKDASYLDEEEKKAKITLNFGASNADAAEIFRFAKNPFSKIMFDSFFLDLSLSIEDKEKFKKMTLNTNIPVYGQVNIKAKGFFVDKNKEYFFINQIIEEDSDYPFHELDVYREKKSKSKKPRKVSKKVKERKEDEIFANNFIPNSAWTSVNVTKNESYFIKEMRKGLDNKLIRHNPLIRVDEESDISEESEVIIDEFDSELSFITASSNGDANTIKANMQDYYEKEDERKVYRLEAFMDMMEIVIKENNCTFEVSSLLNLPQKPDNDKSRATYKKAFLEDGKTKRKYVYYNLEFNDLKFTIIEVEIDEKLKKLSTLFILNSSNYIERHKIFLIMEDFTRSYGNWLKNDGLEENRYDIDFYYETLKHKEFQILEKDKTEDRTREQQLLDWAERVKNKLNKIVKINKNESDENLTE</sequence>
<dbReference type="AlphaFoldDB" id="A0A6L4WUY3"/>
<evidence type="ECO:0000259" key="1">
    <source>
        <dbReference type="Pfam" id="PF18623"/>
    </source>
</evidence>
<comment type="caution">
    <text evidence="2">The sequence shown here is derived from an EMBL/GenBank/DDBJ whole genome shotgun (WGS) entry which is preliminary data.</text>
</comment>
<gene>
    <name evidence="2" type="ORF">GBG19_03410</name>
</gene>
<evidence type="ECO:0000313" key="3">
    <source>
        <dbReference type="Proteomes" id="UP000472839"/>
    </source>
</evidence>
<dbReference type="InterPro" id="IPR041419">
    <property type="entry name" value="TnsE_C"/>
</dbReference>
<evidence type="ECO:0000313" key="2">
    <source>
        <dbReference type="EMBL" id="KAB7890292.1"/>
    </source>
</evidence>
<reference evidence="2 3" key="1">
    <citation type="submission" date="2019-10" db="EMBL/GenBank/DDBJ databases">
        <title>Poseidonibacter ostreae sp. nov., isolated from the gut of the Ostrea denselamellosa.</title>
        <authorList>
            <person name="Choi A."/>
        </authorList>
    </citation>
    <scope>NUCLEOTIDE SEQUENCE [LARGE SCALE GENOMIC DNA]</scope>
    <source>
        <strain evidence="2 3">SJOD-M-33</strain>
    </source>
</reference>
<proteinExistence type="predicted"/>
<dbReference type="RefSeq" id="WP_152279593.1">
    <property type="nucleotide sequence ID" value="NZ_WFKK01000006.1"/>
</dbReference>
<organism evidence="2 3">
    <name type="scientific">Poseidonibacter ostreae</name>
    <dbReference type="NCBI Taxonomy" id="2654171"/>
    <lineage>
        <taxon>Bacteria</taxon>
        <taxon>Pseudomonadati</taxon>
        <taxon>Campylobacterota</taxon>
        <taxon>Epsilonproteobacteria</taxon>
        <taxon>Campylobacterales</taxon>
        <taxon>Arcobacteraceae</taxon>
        <taxon>Poseidonibacter</taxon>
    </lineage>
</organism>
<name>A0A6L4WUY3_9BACT</name>
<dbReference type="Proteomes" id="UP000472839">
    <property type="component" value="Unassembled WGS sequence"/>
</dbReference>
<protein>
    <recommendedName>
        <fullName evidence="1">TnsE C-terminal domain-containing protein</fullName>
    </recommendedName>
</protein>
<accession>A0A6L4WUY3</accession>
<dbReference type="Pfam" id="PF18623">
    <property type="entry name" value="TnsE_C"/>
    <property type="match status" value="1"/>
</dbReference>
<feature type="domain" description="TnsE C-terminal" evidence="1">
    <location>
        <begin position="413"/>
        <end position="573"/>
    </location>
</feature>